<dbReference type="Gene3D" id="1.10.240.10">
    <property type="entry name" value="Tyrosyl-Transfer RNA Synthetase"/>
    <property type="match status" value="1"/>
</dbReference>
<dbReference type="InterPro" id="IPR050203">
    <property type="entry name" value="Trp-tRNA_synthetase"/>
</dbReference>
<feature type="binding site" evidence="8">
    <location>
        <begin position="10"/>
        <end position="12"/>
    </location>
    <ligand>
        <name>ATP</name>
        <dbReference type="ChEBI" id="CHEBI:30616"/>
    </ligand>
</feature>
<feature type="binding site" evidence="8">
    <location>
        <begin position="18"/>
        <end position="19"/>
    </location>
    <ligand>
        <name>ATP</name>
        <dbReference type="ChEBI" id="CHEBI:30616"/>
    </ligand>
</feature>
<dbReference type="PRINTS" id="PR01039">
    <property type="entry name" value="TRNASYNTHTRP"/>
</dbReference>
<evidence type="ECO:0000256" key="7">
    <source>
        <dbReference type="ARBA" id="ARBA00049929"/>
    </source>
</evidence>
<dbReference type="HAMAP" id="MF_00140_B">
    <property type="entry name" value="Trp_tRNA_synth_B"/>
    <property type="match status" value="1"/>
</dbReference>
<comment type="similarity">
    <text evidence="1 8 9">Belongs to the class-I aminoacyl-tRNA synthetase family.</text>
</comment>
<reference evidence="10 11" key="1">
    <citation type="submission" date="2020-07" db="EMBL/GenBank/DDBJ databases">
        <authorList>
            <person name="Partida-Martinez L."/>
            <person name="Huntemann M."/>
            <person name="Clum A."/>
            <person name="Wang J."/>
            <person name="Palaniappan K."/>
            <person name="Ritter S."/>
            <person name="Chen I.-M."/>
            <person name="Stamatis D."/>
            <person name="Reddy T."/>
            <person name="O'Malley R."/>
            <person name="Daum C."/>
            <person name="Shapiro N."/>
            <person name="Ivanova N."/>
            <person name="Kyrpides N."/>
            <person name="Woyke T."/>
        </authorList>
    </citation>
    <scope>NUCLEOTIDE SEQUENCE [LARGE SCALE GENOMIC DNA]</scope>
    <source>
        <strain evidence="10 11">AS2.3</strain>
    </source>
</reference>
<evidence type="ECO:0000256" key="5">
    <source>
        <dbReference type="ARBA" id="ARBA00022917"/>
    </source>
</evidence>
<dbReference type="Pfam" id="PF00579">
    <property type="entry name" value="tRNA-synt_1b"/>
    <property type="match status" value="1"/>
</dbReference>
<evidence type="ECO:0000256" key="2">
    <source>
        <dbReference type="ARBA" id="ARBA00022598"/>
    </source>
</evidence>
<evidence type="ECO:0000256" key="6">
    <source>
        <dbReference type="ARBA" id="ARBA00023146"/>
    </source>
</evidence>
<proteinExistence type="inferred from homology"/>
<gene>
    <name evidence="8" type="primary">trpS</name>
    <name evidence="10" type="ORF">HD841_004111</name>
</gene>
<evidence type="ECO:0000256" key="9">
    <source>
        <dbReference type="RuleBase" id="RU363036"/>
    </source>
</evidence>
<dbReference type="GO" id="GO:0004830">
    <property type="term" value="F:tryptophan-tRNA ligase activity"/>
    <property type="evidence" value="ECO:0007669"/>
    <property type="project" value="UniProtKB-UniRule"/>
</dbReference>
<dbReference type="GO" id="GO:0006436">
    <property type="term" value="P:tryptophanyl-tRNA aminoacylation"/>
    <property type="evidence" value="ECO:0007669"/>
    <property type="project" value="UniProtKB-UniRule"/>
</dbReference>
<reference evidence="10 11" key="2">
    <citation type="submission" date="2020-08" db="EMBL/GenBank/DDBJ databases">
        <title>The Agave Microbiome: Exploring the role of microbial communities in plant adaptations to desert environments.</title>
        <authorList>
            <person name="Partida-Martinez L.P."/>
        </authorList>
    </citation>
    <scope>NUCLEOTIDE SEQUENCE [LARGE SCALE GENOMIC DNA]</scope>
    <source>
        <strain evidence="10 11">AS2.3</strain>
    </source>
</reference>
<evidence type="ECO:0000313" key="10">
    <source>
        <dbReference type="EMBL" id="NYD92289.1"/>
    </source>
</evidence>
<evidence type="ECO:0000256" key="3">
    <source>
        <dbReference type="ARBA" id="ARBA00022741"/>
    </source>
</evidence>
<protein>
    <recommendedName>
        <fullName evidence="8">Tryptophan--tRNA ligase</fullName>
        <ecNumber evidence="8">6.1.1.2</ecNumber>
    </recommendedName>
    <alternativeName>
        <fullName evidence="8">Tryptophanyl-tRNA synthetase</fullName>
        <shortName evidence="8">TrpRS</shortName>
    </alternativeName>
</protein>
<keyword evidence="8" id="KW-0963">Cytoplasm</keyword>
<keyword evidence="5 8" id="KW-0648">Protein biosynthesis</keyword>
<feature type="binding site" evidence="8">
    <location>
        <begin position="151"/>
        <end position="153"/>
    </location>
    <ligand>
        <name>ATP</name>
        <dbReference type="ChEBI" id="CHEBI:30616"/>
    </ligand>
</feature>
<feature type="short sequence motif" description="'KMSKS' region" evidence="8">
    <location>
        <begin position="200"/>
        <end position="204"/>
    </location>
</feature>
<dbReference type="AlphaFoldDB" id="A0A7Y9FS01"/>
<dbReference type="NCBIfam" id="TIGR00233">
    <property type="entry name" value="trpS"/>
    <property type="match status" value="1"/>
</dbReference>
<dbReference type="InterPro" id="IPR024109">
    <property type="entry name" value="Trp-tRNA-ligase_bac-type"/>
</dbReference>
<comment type="subunit">
    <text evidence="8">Homodimer.</text>
</comment>
<comment type="caution">
    <text evidence="10">The sequence shown here is derived from an EMBL/GenBank/DDBJ whole genome shotgun (WGS) entry which is preliminary data.</text>
</comment>
<comment type="function">
    <text evidence="8">Catalyzes the attachment of tryptophan to tRNA(Trp).</text>
</comment>
<dbReference type="InterPro" id="IPR002305">
    <property type="entry name" value="aa-tRNA-synth_Ic"/>
</dbReference>
<dbReference type="PANTHER" id="PTHR43766:SF1">
    <property type="entry name" value="TRYPTOPHAN--TRNA LIGASE, MITOCHONDRIAL"/>
    <property type="match status" value="1"/>
</dbReference>
<dbReference type="CDD" id="cd00806">
    <property type="entry name" value="TrpRS_core"/>
    <property type="match status" value="1"/>
</dbReference>
<name>A0A7Y9FS01_9SPHN</name>
<evidence type="ECO:0000313" key="11">
    <source>
        <dbReference type="Proteomes" id="UP000517753"/>
    </source>
</evidence>
<sequence length="337" mass="36575">MAKRVVSGIKPTGNLHLGNYLGAVKQWVAQQNAIQAEGGETLYFIADLHGLTEWIAPADLRAHTIEMTATLVAAGIDPDRSILFNQARVPAHSEMAWLLNNVARVGWLNRMTQFKDKAGKNREGASVGLYDYPVLMAADVLLYNTTHVPVGEDQKQHLELARDIATKFNGDYATDLFTLPEPLVSAAAPRIMSLRDASAKMSKSNPSEQSVVKLIDSDEVIADKFRKAKTDPDVLPASIEELAERPEARNLLTIFAALADRTPADVLADYAGKGFGAFKPDLADLAVATLGPIRDEMVRLLDDRSAIDAILEKGADKARALAVPVLRKAQEAMGLVL</sequence>
<organism evidence="10 11">
    <name type="scientific">Sphingomonas melonis</name>
    <dbReference type="NCBI Taxonomy" id="152682"/>
    <lineage>
        <taxon>Bacteria</taxon>
        <taxon>Pseudomonadati</taxon>
        <taxon>Pseudomonadota</taxon>
        <taxon>Alphaproteobacteria</taxon>
        <taxon>Sphingomonadales</taxon>
        <taxon>Sphingomonadaceae</taxon>
        <taxon>Sphingomonas</taxon>
    </lineage>
</organism>
<evidence type="ECO:0000256" key="8">
    <source>
        <dbReference type="HAMAP-Rule" id="MF_00140"/>
    </source>
</evidence>
<accession>A0A7Y9FS01</accession>
<dbReference type="RefSeq" id="WP_179510674.1">
    <property type="nucleotide sequence ID" value="NZ_JACCBY010000011.1"/>
</dbReference>
<dbReference type="PROSITE" id="PS00178">
    <property type="entry name" value="AA_TRNA_LIGASE_I"/>
    <property type="match status" value="1"/>
</dbReference>
<feature type="binding site" evidence="8">
    <location>
        <begin position="200"/>
        <end position="204"/>
    </location>
    <ligand>
        <name>ATP</name>
        <dbReference type="ChEBI" id="CHEBI:30616"/>
    </ligand>
</feature>
<dbReference type="InterPro" id="IPR001412">
    <property type="entry name" value="aa-tRNA-synth_I_CS"/>
</dbReference>
<dbReference type="GO" id="GO:0005829">
    <property type="term" value="C:cytosol"/>
    <property type="evidence" value="ECO:0007669"/>
    <property type="project" value="TreeGrafter"/>
</dbReference>
<feature type="binding site" evidence="8">
    <location>
        <position position="191"/>
    </location>
    <ligand>
        <name>ATP</name>
        <dbReference type="ChEBI" id="CHEBI:30616"/>
    </ligand>
</feature>
<keyword evidence="3 8" id="KW-0547">Nucleotide-binding</keyword>
<dbReference type="Gene3D" id="3.40.50.620">
    <property type="entry name" value="HUPs"/>
    <property type="match status" value="1"/>
</dbReference>
<dbReference type="GO" id="GO:0005524">
    <property type="term" value="F:ATP binding"/>
    <property type="evidence" value="ECO:0007669"/>
    <property type="project" value="UniProtKB-UniRule"/>
</dbReference>
<dbReference type="InterPro" id="IPR014729">
    <property type="entry name" value="Rossmann-like_a/b/a_fold"/>
</dbReference>
<dbReference type="EMBL" id="JACCBY010000011">
    <property type="protein sequence ID" value="NYD92289.1"/>
    <property type="molecule type" value="Genomic_DNA"/>
</dbReference>
<feature type="binding site" evidence="8">
    <location>
        <position position="139"/>
    </location>
    <ligand>
        <name>L-tryptophan</name>
        <dbReference type="ChEBI" id="CHEBI:57912"/>
    </ligand>
</feature>
<feature type="short sequence motif" description="'HIGH' region" evidence="8">
    <location>
        <begin position="11"/>
        <end position="19"/>
    </location>
</feature>
<keyword evidence="11" id="KW-1185">Reference proteome</keyword>
<comment type="catalytic activity">
    <reaction evidence="7 8">
        <text>tRNA(Trp) + L-tryptophan + ATP = L-tryptophyl-tRNA(Trp) + AMP + diphosphate + H(+)</text>
        <dbReference type="Rhea" id="RHEA:24080"/>
        <dbReference type="Rhea" id="RHEA-COMP:9671"/>
        <dbReference type="Rhea" id="RHEA-COMP:9705"/>
        <dbReference type="ChEBI" id="CHEBI:15378"/>
        <dbReference type="ChEBI" id="CHEBI:30616"/>
        <dbReference type="ChEBI" id="CHEBI:33019"/>
        <dbReference type="ChEBI" id="CHEBI:57912"/>
        <dbReference type="ChEBI" id="CHEBI:78442"/>
        <dbReference type="ChEBI" id="CHEBI:78535"/>
        <dbReference type="ChEBI" id="CHEBI:456215"/>
        <dbReference type="EC" id="6.1.1.2"/>
    </reaction>
</comment>
<comment type="subcellular location">
    <subcellularLocation>
        <location evidence="8">Cytoplasm</location>
    </subcellularLocation>
</comment>
<evidence type="ECO:0000256" key="4">
    <source>
        <dbReference type="ARBA" id="ARBA00022840"/>
    </source>
</evidence>
<dbReference type="PANTHER" id="PTHR43766">
    <property type="entry name" value="TRYPTOPHAN--TRNA LIGASE, MITOCHONDRIAL"/>
    <property type="match status" value="1"/>
</dbReference>
<dbReference type="SUPFAM" id="SSF52374">
    <property type="entry name" value="Nucleotidylyl transferase"/>
    <property type="match status" value="1"/>
</dbReference>
<keyword evidence="2 8" id="KW-0436">Ligase</keyword>
<dbReference type="Proteomes" id="UP000517753">
    <property type="component" value="Unassembled WGS sequence"/>
</dbReference>
<dbReference type="EC" id="6.1.1.2" evidence="8"/>
<evidence type="ECO:0000256" key="1">
    <source>
        <dbReference type="ARBA" id="ARBA00005594"/>
    </source>
</evidence>
<keyword evidence="6 8" id="KW-0030">Aminoacyl-tRNA synthetase</keyword>
<dbReference type="InterPro" id="IPR002306">
    <property type="entry name" value="Trp-tRNA-ligase"/>
</dbReference>
<keyword evidence="4 8" id="KW-0067">ATP-binding</keyword>